<feature type="domain" description="Helicase Helix-turn-helix" evidence="1">
    <location>
        <begin position="239"/>
        <end position="320"/>
    </location>
</feature>
<gene>
    <name evidence="2" type="ORF">BAU17_09675</name>
</gene>
<evidence type="ECO:0000259" key="1">
    <source>
        <dbReference type="Pfam" id="PF14493"/>
    </source>
</evidence>
<protein>
    <recommendedName>
        <fullName evidence="1">Helicase Helix-turn-helix domain-containing protein</fullName>
    </recommendedName>
</protein>
<keyword evidence="3" id="KW-1185">Reference proteome</keyword>
<proteinExistence type="predicted"/>
<reference evidence="2 3" key="1">
    <citation type="submission" date="2016-06" db="EMBL/GenBank/DDBJ databases">
        <title>Four novel species of enterococci isolated from chicken manure.</title>
        <authorList>
            <person name="Van Tyne D."/>
        </authorList>
    </citation>
    <scope>NUCLEOTIDE SEQUENCE [LARGE SCALE GENOMIC DNA]</scope>
    <source>
        <strain evidence="2 3">CU12B</strain>
    </source>
</reference>
<dbReference type="RefSeq" id="WP_161903403.1">
    <property type="nucleotide sequence ID" value="NZ_MAEL01000062.1"/>
</dbReference>
<sequence>MNTFILSLFTKEDKLKPSTLYQLLSGKRTSSVLCYAFFHDLFHLVGVLPELKEKELDVCLFELTKAGKLSEEHGLYALIGEECPERELLKEVDFFRFGRKADETWRSLQFIVQVSSYLNREETYIPLENSPFYTERARQLVHTYRDKLPEMIYQELLAIFSQLPSQQADLLAQTLTGYHQNGAVFFQVLPKEQQTPPWATVLVGRAMHHFFRILAKHPDFILYQFLRPILNQNRNQSMLFTRKLFQQGATFEEIMRTRRLRKGTIQDHLIEWALVDEQFPFETFISEWEQCQQLPEESWKYRYKELTERCEASFLDIRLYQIWRKKQS</sequence>
<organism evidence="2 3">
    <name type="scientific">Candidatus Enterococcus willemsii</name>
    <dbReference type="NCBI Taxonomy" id="1857215"/>
    <lineage>
        <taxon>Bacteria</taxon>
        <taxon>Bacillati</taxon>
        <taxon>Bacillota</taxon>
        <taxon>Bacilli</taxon>
        <taxon>Lactobacillales</taxon>
        <taxon>Enterococcaceae</taxon>
        <taxon>Enterococcus</taxon>
    </lineage>
</organism>
<dbReference type="EMBL" id="MAEL01000062">
    <property type="protein sequence ID" value="KAF1301081.1"/>
    <property type="molecule type" value="Genomic_DNA"/>
</dbReference>
<evidence type="ECO:0000313" key="3">
    <source>
        <dbReference type="Proteomes" id="UP000782705"/>
    </source>
</evidence>
<dbReference type="Pfam" id="PF14493">
    <property type="entry name" value="HTH_40"/>
    <property type="match status" value="1"/>
</dbReference>
<name>A0ABQ6YVN9_9ENTE</name>
<dbReference type="Proteomes" id="UP000782705">
    <property type="component" value="Unassembled WGS sequence"/>
</dbReference>
<evidence type="ECO:0000313" key="2">
    <source>
        <dbReference type="EMBL" id="KAF1301081.1"/>
    </source>
</evidence>
<accession>A0ABQ6YVN9</accession>
<comment type="caution">
    <text evidence="2">The sequence shown here is derived from an EMBL/GenBank/DDBJ whole genome shotgun (WGS) entry which is preliminary data.</text>
</comment>
<dbReference type="InterPro" id="IPR029491">
    <property type="entry name" value="Helicase_HTH"/>
</dbReference>